<name>A0AAV4HTJ2_9GAST</name>
<evidence type="ECO:0000313" key="2">
    <source>
        <dbReference type="EMBL" id="GFS00102.1"/>
    </source>
</evidence>
<keyword evidence="1" id="KW-1133">Transmembrane helix</keyword>
<keyword evidence="1" id="KW-0472">Membrane</keyword>
<protein>
    <submittedName>
        <fullName evidence="2">Uncharacterized protein</fullName>
    </submittedName>
</protein>
<dbReference type="AlphaFoldDB" id="A0AAV4HTJ2"/>
<comment type="caution">
    <text evidence="2">The sequence shown here is derived from an EMBL/GenBank/DDBJ whole genome shotgun (WGS) entry which is preliminary data.</text>
</comment>
<keyword evidence="1" id="KW-0812">Transmembrane</keyword>
<organism evidence="2 3">
    <name type="scientific">Elysia marginata</name>
    <dbReference type="NCBI Taxonomy" id="1093978"/>
    <lineage>
        <taxon>Eukaryota</taxon>
        <taxon>Metazoa</taxon>
        <taxon>Spiralia</taxon>
        <taxon>Lophotrochozoa</taxon>
        <taxon>Mollusca</taxon>
        <taxon>Gastropoda</taxon>
        <taxon>Heterobranchia</taxon>
        <taxon>Euthyneura</taxon>
        <taxon>Panpulmonata</taxon>
        <taxon>Sacoglossa</taxon>
        <taxon>Placobranchoidea</taxon>
        <taxon>Plakobranchidae</taxon>
        <taxon>Elysia</taxon>
    </lineage>
</organism>
<evidence type="ECO:0000256" key="1">
    <source>
        <dbReference type="SAM" id="Phobius"/>
    </source>
</evidence>
<feature type="transmembrane region" description="Helical" evidence="1">
    <location>
        <begin position="6"/>
        <end position="39"/>
    </location>
</feature>
<dbReference type="Proteomes" id="UP000762676">
    <property type="component" value="Unassembled WGS sequence"/>
</dbReference>
<proteinExistence type="predicted"/>
<sequence length="161" mass="16583">MLLAVAVAVAAVAVTLVVVAVVLVVVVVEVVVVVGVVVVIHAPLSPSDLTLGLAFRQPLQLTGAGSSLGLSYLPETNQVHYLQCKAYGRYCIRFVQGSGVYRGVSGTESAACPYLVRARSCLVHVTQPAGHGGTGGIWCGLSRLPVLPSFVPDPADLGGIH</sequence>
<accession>A0AAV4HTJ2</accession>
<reference evidence="2 3" key="1">
    <citation type="journal article" date="2021" name="Elife">
        <title>Chloroplast acquisition without the gene transfer in kleptoplastic sea slugs, Plakobranchus ocellatus.</title>
        <authorList>
            <person name="Maeda T."/>
            <person name="Takahashi S."/>
            <person name="Yoshida T."/>
            <person name="Shimamura S."/>
            <person name="Takaki Y."/>
            <person name="Nagai Y."/>
            <person name="Toyoda A."/>
            <person name="Suzuki Y."/>
            <person name="Arimoto A."/>
            <person name="Ishii H."/>
            <person name="Satoh N."/>
            <person name="Nishiyama T."/>
            <person name="Hasebe M."/>
            <person name="Maruyama T."/>
            <person name="Minagawa J."/>
            <person name="Obokata J."/>
            <person name="Shigenobu S."/>
        </authorList>
    </citation>
    <scope>NUCLEOTIDE SEQUENCE [LARGE SCALE GENOMIC DNA]</scope>
</reference>
<dbReference type="EMBL" id="BMAT01002142">
    <property type="protein sequence ID" value="GFS00102.1"/>
    <property type="molecule type" value="Genomic_DNA"/>
</dbReference>
<evidence type="ECO:0000313" key="3">
    <source>
        <dbReference type="Proteomes" id="UP000762676"/>
    </source>
</evidence>
<gene>
    <name evidence="2" type="ORF">ElyMa_001063600</name>
</gene>
<keyword evidence="3" id="KW-1185">Reference proteome</keyword>